<dbReference type="EMBL" id="JASBWT010000054">
    <property type="protein sequence ID" value="KAJ9091374.1"/>
    <property type="molecule type" value="Genomic_DNA"/>
</dbReference>
<evidence type="ECO:0000313" key="1">
    <source>
        <dbReference type="EMBL" id="KAJ9091374.1"/>
    </source>
</evidence>
<dbReference type="Proteomes" id="UP001227268">
    <property type="component" value="Unassembled WGS sequence"/>
</dbReference>
<accession>A0ACC2UWC1</accession>
<sequence length="469" mass="52142">MTANDSVRYHLAHSSIRGQTSTQKKKQQAASTVPAAKGSDGKREKSMNDRPLVKAVLASPLLPKWPDLHPAFLTVLALLCEAMPEVAYYHASRDRCKAHLKRHNKKLLKNIPADTVPQAPIPMETDTTIDIVPSSVPSQTAPSSNPEKVPPQPPSILQHMVIGINEVVKTLEKQKIQLEIEVDALIHGHQPNMNLIPAGADHHTLIPTAPSTTEPNKEHTVLGRPRTVPLRAIFVCVHDVNPRELVDHLPIYVSTFNGLVQHSRSKLEQWCESRSAIAGEEGADARQRAREKIDHLGREGEVLLVPFAKGSEQVLAHAVGLRRISMLGVTSHFPHLDLLLKHATSDAGLKPLLPPFQLYALAPPADLAAQLYAPTQLKAVHTTVPADTKARKAKRVEEVKRVREEKKKQKEATKARMKVVGMMVKGKLYGGTEQKKRDRQAKKEKRERVEQMVANRQRRRKIKAKGKQD</sequence>
<reference evidence="1" key="1">
    <citation type="submission" date="2023-04" db="EMBL/GenBank/DDBJ databases">
        <title>Draft Genome sequencing of Naganishia species isolated from polar environments using Oxford Nanopore Technology.</title>
        <authorList>
            <person name="Leo P."/>
            <person name="Venkateswaran K."/>
        </authorList>
    </citation>
    <scope>NUCLEOTIDE SEQUENCE</scope>
    <source>
        <strain evidence="1">MNA-CCFEE 5423</strain>
    </source>
</reference>
<keyword evidence="2" id="KW-1185">Reference proteome</keyword>
<evidence type="ECO:0000313" key="2">
    <source>
        <dbReference type="Proteomes" id="UP001227268"/>
    </source>
</evidence>
<name>A0ACC2UWC1_9TREE</name>
<comment type="caution">
    <text evidence="1">The sequence shown here is derived from an EMBL/GenBank/DDBJ whole genome shotgun (WGS) entry which is preliminary data.</text>
</comment>
<proteinExistence type="predicted"/>
<gene>
    <name evidence="1" type="ORF">QFC21_007229</name>
</gene>
<protein>
    <submittedName>
        <fullName evidence="1">Uncharacterized protein</fullName>
    </submittedName>
</protein>
<organism evidence="1 2">
    <name type="scientific">Naganishia friedmannii</name>
    <dbReference type="NCBI Taxonomy" id="89922"/>
    <lineage>
        <taxon>Eukaryota</taxon>
        <taxon>Fungi</taxon>
        <taxon>Dikarya</taxon>
        <taxon>Basidiomycota</taxon>
        <taxon>Agaricomycotina</taxon>
        <taxon>Tremellomycetes</taxon>
        <taxon>Filobasidiales</taxon>
        <taxon>Filobasidiaceae</taxon>
        <taxon>Naganishia</taxon>
    </lineage>
</organism>